<reference evidence="2 3" key="1">
    <citation type="submission" date="2019-10" db="EMBL/GenBank/DDBJ databases">
        <title>Whole genome shotgun sequence of Acrocarpospora macrocephala NBRC 16266.</title>
        <authorList>
            <person name="Ichikawa N."/>
            <person name="Kimura A."/>
            <person name="Kitahashi Y."/>
            <person name="Komaki H."/>
            <person name="Oguchi A."/>
        </authorList>
    </citation>
    <scope>NUCLEOTIDE SEQUENCE [LARGE SCALE GENOMIC DNA]</scope>
    <source>
        <strain evidence="2 3">NBRC 16266</strain>
    </source>
</reference>
<comment type="caution">
    <text evidence="2">The sequence shown here is derived from an EMBL/GenBank/DDBJ whole genome shotgun (WGS) entry which is preliminary data.</text>
</comment>
<keyword evidence="1" id="KW-0732">Signal</keyword>
<dbReference type="AlphaFoldDB" id="A0A5M3X6H3"/>
<dbReference type="InterPro" id="IPR028994">
    <property type="entry name" value="Integrin_alpha_N"/>
</dbReference>
<organism evidence="2 3">
    <name type="scientific">Acrocarpospora macrocephala</name>
    <dbReference type="NCBI Taxonomy" id="150177"/>
    <lineage>
        <taxon>Bacteria</taxon>
        <taxon>Bacillati</taxon>
        <taxon>Actinomycetota</taxon>
        <taxon>Actinomycetes</taxon>
        <taxon>Streptosporangiales</taxon>
        <taxon>Streptosporangiaceae</taxon>
        <taxon>Acrocarpospora</taxon>
    </lineage>
</organism>
<accession>A0A5M3X6H3</accession>
<dbReference type="SUPFAM" id="SSF69318">
    <property type="entry name" value="Integrin alpha N-terminal domain"/>
    <property type="match status" value="1"/>
</dbReference>
<gene>
    <name evidence="2" type="ORF">Amac_088780</name>
</gene>
<keyword evidence="3" id="KW-1185">Reference proteome</keyword>
<proteinExistence type="predicted"/>
<evidence type="ECO:0000313" key="3">
    <source>
        <dbReference type="Proteomes" id="UP000331127"/>
    </source>
</evidence>
<feature type="chain" id="PRO_5024417518" description="Endonuclease/exonuclease/phosphatase domain-containing protein" evidence="1">
    <location>
        <begin position="30"/>
        <end position="457"/>
    </location>
</feature>
<dbReference type="EMBL" id="BLAE01000073">
    <property type="protein sequence ID" value="GES15281.1"/>
    <property type="molecule type" value="Genomic_DNA"/>
</dbReference>
<dbReference type="Gene3D" id="2.40.128.340">
    <property type="match status" value="1"/>
</dbReference>
<evidence type="ECO:0000313" key="2">
    <source>
        <dbReference type="EMBL" id="GES15281.1"/>
    </source>
</evidence>
<feature type="signal peptide" evidence="1">
    <location>
        <begin position="1"/>
        <end position="29"/>
    </location>
</feature>
<protein>
    <recommendedName>
        <fullName evidence="4">Endonuclease/exonuclease/phosphatase domain-containing protein</fullName>
    </recommendedName>
</protein>
<evidence type="ECO:0000256" key="1">
    <source>
        <dbReference type="SAM" id="SignalP"/>
    </source>
</evidence>
<dbReference type="Proteomes" id="UP000331127">
    <property type="component" value="Unassembled WGS sequence"/>
</dbReference>
<sequence length="457" mass="48543">MNHRFALRAALTALTLTAVAGLSAAPAHADPAEPSVYVAAAYSVSPCDPKGVTSSDNALAGTLNGKLNKKMRGYMTGYRVSCARMVVNTVRNLGLHSRAAVIAIATVIVESSIQNINEEVDHDSLGLFQQRASWGSRAQRLDPVWATTAFINKMKRVYPNNSWMNAPVGQVCQDVQVSAYPDRYQVEAGDAQIIVDHLWQPVPAPTHGRDSTGYYNPADGTFHLRNALGDGASSTAWDTGLETIPGAVVLTGDWNGDGKDSTGYYNPADGTFHLRNAHDDGASNAAWGTGMETIPGVVVLIGDWNGDGKDSTGYYDPRDGTFHLRNAHSDGASDYAWGTSLETVPGAVILTGDWNGDGKDSVGYYNPADGTFHLRNTLDDGASNAAWDTSLETVPGAVILTGDWNGDGKDSTGYYNPADGTYHLRNTHDDGASDYAWGTALETVPGAVVLIGDWNGA</sequence>
<name>A0A5M3X6H3_9ACTN</name>
<evidence type="ECO:0008006" key="4">
    <source>
        <dbReference type="Google" id="ProtNLM"/>
    </source>
</evidence>
<dbReference type="RefSeq" id="WP_174900300.1">
    <property type="nucleotide sequence ID" value="NZ_BAAAHL010000004.1"/>
</dbReference>